<sequence>MNSLGVIKNFDKDLYAYFVKEIERQHGSISFIPDENSTSPICASIMGSILVNSVNTLTLGKVDSLEALTVKRLCEVFEAPFASVKTVTIEAASRVVFNALTSRGDVIMSLDLRKKEHCNTENLAFRFVNFGIDPETQELNMDHVEKLALENRPKLIIISPVNYSLPIDFLRFSKIAKEVGALLWCDLSQTASLTAAGVIDNPMKYADIVTFSTHGAMQGPQSAVILCKKELSGVIQRTENLLGHTGLLSPQLSSLAARLHEMKTEGFKNYCMDVLENAKALAKGLEAGGMKIIGSKTQSHLVMIDTRNCAISARGAQELLADLGIHVRIAQVLTDNPNIKYDAVRFSSLPATTRGIKASQMEKLGMLIGQFLSKPDDENGKALLSKVSGYTSTLPALEKKYFDQSVAKLISGELED</sequence>
<dbReference type="InterPro" id="IPR039429">
    <property type="entry name" value="SHMT-like_dom"/>
</dbReference>
<dbReference type="PANTHER" id="PTHR11680">
    <property type="entry name" value="SERINE HYDROXYMETHYLTRANSFERASE"/>
    <property type="match status" value="1"/>
</dbReference>
<comment type="caution">
    <text evidence="4">The sequence shown here is derived from an EMBL/GenBank/DDBJ whole genome shotgun (WGS) entry which is preliminary data.</text>
</comment>
<evidence type="ECO:0000256" key="1">
    <source>
        <dbReference type="ARBA" id="ARBA00001933"/>
    </source>
</evidence>
<reference evidence="4 5" key="1">
    <citation type="submission" date="2021-03" db="EMBL/GenBank/DDBJ databases">
        <title>Succinivibrio sp. nov. isolated from feces of cow.</title>
        <authorList>
            <person name="Choi J.-Y."/>
        </authorList>
    </citation>
    <scope>NUCLEOTIDE SEQUENCE [LARGE SCALE GENOMIC DNA]</scope>
    <source>
        <strain evidence="4 5">AGMB01872</strain>
    </source>
</reference>
<dbReference type="InterPro" id="IPR015422">
    <property type="entry name" value="PyrdxlP-dep_Trfase_small"/>
</dbReference>
<dbReference type="Gene3D" id="3.40.640.10">
    <property type="entry name" value="Type I PLP-dependent aspartate aminotransferase-like (Major domain)"/>
    <property type="match status" value="1"/>
</dbReference>
<protein>
    <recommendedName>
        <fullName evidence="3">Serine hydroxymethyltransferase-like domain-containing protein</fullName>
    </recommendedName>
</protein>
<gene>
    <name evidence="4" type="ORF">J5V48_00655</name>
</gene>
<dbReference type="PANTHER" id="PTHR11680:SF35">
    <property type="entry name" value="SERINE HYDROXYMETHYLTRANSFERASE 1"/>
    <property type="match status" value="1"/>
</dbReference>
<accession>A0ABS7DDN1</accession>
<organism evidence="4 5">
    <name type="scientific">Succinivibrio faecicola</name>
    <dbReference type="NCBI Taxonomy" id="2820300"/>
    <lineage>
        <taxon>Bacteria</taxon>
        <taxon>Pseudomonadati</taxon>
        <taxon>Pseudomonadota</taxon>
        <taxon>Gammaproteobacteria</taxon>
        <taxon>Aeromonadales</taxon>
        <taxon>Succinivibrionaceae</taxon>
        <taxon>Succinivibrio</taxon>
    </lineage>
</organism>
<dbReference type="Proteomes" id="UP000731465">
    <property type="component" value="Unassembled WGS sequence"/>
</dbReference>
<evidence type="ECO:0000313" key="4">
    <source>
        <dbReference type="EMBL" id="MBW7569407.1"/>
    </source>
</evidence>
<dbReference type="EMBL" id="JAGFNY010000001">
    <property type="protein sequence ID" value="MBW7569407.1"/>
    <property type="molecule type" value="Genomic_DNA"/>
</dbReference>
<evidence type="ECO:0000313" key="5">
    <source>
        <dbReference type="Proteomes" id="UP000731465"/>
    </source>
</evidence>
<name>A0ABS7DDN1_9GAMM</name>
<comment type="cofactor">
    <cofactor evidence="1">
        <name>pyridoxal 5'-phosphate</name>
        <dbReference type="ChEBI" id="CHEBI:597326"/>
    </cofactor>
</comment>
<dbReference type="InterPro" id="IPR015424">
    <property type="entry name" value="PyrdxlP-dep_Trfase"/>
</dbReference>
<dbReference type="SUPFAM" id="SSF53383">
    <property type="entry name" value="PLP-dependent transferases"/>
    <property type="match status" value="1"/>
</dbReference>
<dbReference type="Gene3D" id="3.90.1150.10">
    <property type="entry name" value="Aspartate Aminotransferase, domain 1"/>
    <property type="match status" value="1"/>
</dbReference>
<evidence type="ECO:0000256" key="2">
    <source>
        <dbReference type="ARBA" id="ARBA00022898"/>
    </source>
</evidence>
<evidence type="ECO:0000259" key="3">
    <source>
        <dbReference type="Pfam" id="PF00464"/>
    </source>
</evidence>
<proteinExistence type="predicted"/>
<dbReference type="RefSeq" id="WP_219935903.1">
    <property type="nucleotide sequence ID" value="NZ_JAGFNY010000001.1"/>
</dbReference>
<dbReference type="InterPro" id="IPR015421">
    <property type="entry name" value="PyrdxlP-dep_Trfase_major"/>
</dbReference>
<keyword evidence="2" id="KW-0663">Pyridoxal phosphate</keyword>
<dbReference type="InterPro" id="IPR049943">
    <property type="entry name" value="Ser_HO-MeTrfase-like"/>
</dbReference>
<feature type="domain" description="Serine hydroxymethyltransferase-like" evidence="3">
    <location>
        <begin position="8"/>
        <end position="367"/>
    </location>
</feature>
<keyword evidence="5" id="KW-1185">Reference proteome</keyword>
<dbReference type="Pfam" id="PF00464">
    <property type="entry name" value="SHMT"/>
    <property type="match status" value="1"/>
</dbReference>